<proteinExistence type="predicted"/>
<name>A0A973W504_9BRAD</name>
<sequence>MREGQALLARFVLLLLLSGCGEAADQLAEQECRSSDARSSVLKVFSDDQNNKLVTFTLKYSSSLDAMMSAAKSETEKSTILDGAKKSAVYSLDGTILVKSRDKATREVTCIAILSVSVLDTSAEKEIEFRVKQTAGGPPLVVVSPFLFSVD</sequence>
<gene>
    <name evidence="2" type="ORF">HAP48_033025</name>
</gene>
<evidence type="ECO:0008006" key="3">
    <source>
        <dbReference type="Google" id="ProtNLM"/>
    </source>
</evidence>
<protein>
    <recommendedName>
        <fullName evidence="3">Lipoprotein</fullName>
    </recommendedName>
</protein>
<dbReference type="AlphaFoldDB" id="A0A973W504"/>
<reference evidence="2" key="1">
    <citation type="submission" date="2020-06" db="EMBL/GenBank/DDBJ databases">
        <title>Whole Genome Sequence of Bradyrhizobium sp. Strain 1S1.</title>
        <authorList>
            <person name="Bromfield E.S.P."/>
            <person name="Cloutier S."/>
        </authorList>
    </citation>
    <scope>NUCLEOTIDE SEQUENCE [LARGE SCALE GENOMIC DNA]</scope>
    <source>
        <strain evidence="2">1S1</strain>
    </source>
</reference>
<dbReference type="EMBL" id="JAAOLE020000001">
    <property type="protein sequence ID" value="NVI47692.1"/>
    <property type="molecule type" value="Genomic_DNA"/>
</dbReference>
<dbReference type="RefSeq" id="WP_166215129.1">
    <property type="nucleotide sequence ID" value="NZ_CP088285.1"/>
</dbReference>
<comment type="caution">
    <text evidence="2">The sequence shown here is derived from an EMBL/GenBank/DDBJ whole genome shotgun (WGS) entry which is preliminary data.</text>
</comment>
<accession>A0A973W504</accession>
<feature type="signal peptide" evidence="1">
    <location>
        <begin position="1"/>
        <end position="23"/>
    </location>
</feature>
<evidence type="ECO:0000256" key="1">
    <source>
        <dbReference type="SAM" id="SignalP"/>
    </source>
</evidence>
<evidence type="ECO:0000313" key="2">
    <source>
        <dbReference type="EMBL" id="NVI47692.1"/>
    </source>
</evidence>
<organism evidence="2">
    <name type="scientific">Bradyrhizobium septentrionale</name>
    <dbReference type="NCBI Taxonomy" id="1404411"/>
    <lineage>
        <taxon>Bacteria</taxon>
        <taxon>Pseudomonadati</taxon>
        <taxon>Pseudomonadota</taxon>
        <taxon>Alphaproteobacteria</taxon>
        <taxon>Hyphomicrobiales</taxon>
        <taxon>Nitrobacteraceae</taxon>
        <taxon>Bradyrhizobium</taxon>
    </lineage>
</organism>
<feature type="chain" id="PRO_5038007287" description="Lipoprotein" evidence="1">
    <location>
        <begin position="24"/>
        <end position="151"/>
    </location>
</feature>
<keyword evidence="1" id="KW-0732">Signal</keyword>